<dbReference type="PANTHER" id="PTHR30204">
    <property type="entry name" value="REDOX-CYCLING DRUG-SENSING TRANSCRIPTIONAL ACTIVATOR SOXR"/>
    <property type="match status" value="1"/>
</dbReference>
<name>A0AAW4W2F1_9FIRM</name>
<evidence type="ECO:0000256" key="2">
    <source>
        <dbReference type="ARBA" id="ARBA00023015"/>
    </source>
</evidence>
<dbReference type="Proteomes" id="UP001298753">
    <property type="component" value="Unassembled WGS sequence"/>
</dbReference>
<evidence type="ECO:0000256" key="3">
    <source>
        <dbReference type="ARBA" id="ARBA00023125"/>
    </source>
</evidence>
<keyword evidence="7" id="KW-1185">Reference proteome</keyword>
<reference evidence="6 7" key="1">
    <citation type="submission" date="2021-10" db="EMBL/GenBank/DDBJ databases">
        <title>Anaerobic single-cell dispensing facilitates the cultivation of human gut bacteria.</title>
        <authorList>
            <person name="Afrizal A."/>
        </authorList>
    </citation>
    <scope>NUCLEOTIDE SEQUENCE [LARGE SCALE GENOMIC DNA]</scope>
    <source>
        <strain evidence="6 7">CLA-AA-H270</strain>
    </source>
</reference>
<dbReference type="GO" id="GO:0003700">
    <property type="term" value="F:DNA-binding transcription factor activity"/>
    <property type="evidence" value="ECO:0007669"/>
    <property type="project" value="InterPro"/>
</dbReference>
<dbReference type="Pfam" id="PF13411">
    <property type="entry name" value="MerR_1"/>
    <property type="match status" value="1"/>
</dbReference>
<dbReference type="PRINTS" id="PR00040">
    <property type="entry name" value="HTHMERR"/>
</dbReference>
<dbReference type="PROSITE" id="PS50937">
    <property type="entry name" value="HTH_MERR_2"/>
    <property type="match status" value="1"/>
</dbReference>
<keyword evidence="1" id="KW-0678">Repressor</keyword>
<dbReference type="EMBL" id="JAJEPX010000021">
    <property type="protein sequence ID" value="MCC2177074.1"/>
    <property type="molecule type" value="Genomic_DNA"/>
</dbReference>
<dbReference type="SUPFAM" id="SSF46955">
    <property type="entry name" value="Putative DNA-binding domain"/>
    <property type="match status" value="1"/>
</dbReference>
<sequence>MVYTVGEMAKLLGVTASTLRYYDKEGLLPFVERSSGGIRMFQESDIEWLQVIGCMKKAGMSIKDIRQYIEMALQGDDTIDLRLAMFHHQQEVLKQQMVELQHTMEMVDYKCWYYETAKEAGTVDAPQKMELSEVPERFRKIRQELRTAPGTTAEI</sequence>
<evidence type="ECO:0000256" key="4">
    <source>
        <dbReference type="ARBA" id="ARBA00023163"/>
    </source>
</evidence>
<dbReference type="InterPro" id="IPR009061">
    <property type="entry name" value="DNA-bd_dom_put_sf"/>
</dbReference>
<dbReference type="PANTHER" id="PTHR30204:SF69">
    <property type="entry name" value="MERR-FAMILY TRANSCRIPTIONAL REGULATOR"/>
    <property type="match status" value="1"/>
</dbReference>
<keyword evidence="3" id="KW-0238">DNA-binding</keyword>
<evidence type="ECO:0000313" key="6">
    <source>
        <dbReference type="EMBL" id="MCC2177074.1"/>
    </source>
</evidence>
<dbReference type="Gene3D" id="1.10.1660.10">
    <property type="match status" value="1"/>
</dbReference>
<dbReference type="RefSeq" id="WP_227600770.1">
    <property type="nucleotide sequence ID" value="NZ_JAJEPX010000021.1"/>
</dbReference>
<evidence type="ECO:0000313" key="7">
    <source>
        <dbReference type="Proteomes" id="UP001298753"/>
    </source>
</evidence>
<keyword evidence="2" id="KW-0805">Transcription regulation</keyword>
<evidence type="ECO:0000259" key="5">
    <source>
        <dbReference type="PROSITE" id="PS50937"/>
    </source>
</evidence>
<dbReference type="InterPro" id="IPR047057">
    <property type="entry name" value="MerR_fam"/>
</dbReference>
<proteinExistence type="predicted"/>
<dbReference type="SMART" id="SM00422">
    <property type="entry name" value="HTH_MERR"/>
    <property type="match status" value="1"/>
</dbReference>
<evidence type="ECO:0000256" key="1">
    <source>
        <dbReference type="ARBA" id="ARBA00022491"/>
    </source>
</evidence>
<dbReference type="GO" id="GO:0003677">
    <property type="term" value="F:DNA binding"/>
    <property type="evidence" value="ECO:0007669"/>
    <property type="project" value="UniProtKB-KW"/>
</dbReference>
<dbReference type="AlphaFoldDB" id="A0AAW4W2F1"/>
<gene>
    <name evidence="6" type="ORF">LKD22_08030</name>
</gene>
<organism evidence="6 7">
    <name type="scientific">Agathobaculum butyriciproducens</name>
    <dbReference type="NCBI Taxonomy" id="1628085"/>
    <lineage>
        <taxon>Bacteria</taxon>
        <taxon>Bacillati</taxon>
        <taxon>Bacillota</taxon>
        <taxon>Clostridia</taxon>
        <taxon>Eubacteriales</taxon>
        <taxon>Butyricicoccaceae</taxon>
        <taxon>Agathobaculum</taxon>
    </lineage>
</organism>
<protein>
    <submittedName>
        <fullName evidence="6">MerR family transcriptional regulator</fullName>
    </submittedName>
</protein>
<dbReference type="GeneID" id="98660788"/>
<dbReference type="CDD" id="cd01109">
    <property type="entry name" value="HTH_YyaN"/>
    <property type="match status" value="1"/>
</dbReference>
<keyword evidence="4" id="KW-0804">Transcription</keyword>
<dbReference type="PROSITE" id="PS00552">
    <property type="entry name" value="HTH_MERR_1"/>
    <property type="match status" value="1"/>
</dbReference>
<accession>A0AAW4W2F1</accession>
<feature type="domain" description="HTH merR-type" evidence="5">
    <location>
        <begin position="2"/>
        <end position="71"/>
    </location>
</feature>
<dbReference type="InterPro" id="IPR000551">
    <property type="entry name" value="MerR-type_HTH_dom"/>
</dbReference>
<comment type="caution">
    <text evidence="6">The sequence shown here is derived from an EMBL/GenBank/DDBJ whole genome shotgun (WGS) entry which is preliminary data.</text>
</comment>